<dbReference type="InterPro" id="IPR000073">
    <property type="entry name" value="AB_hydrolase_1"/>
</dbReference>
<dbReference type="AlphaFoldDB" id="A0A154L278"/>
<evidence type="ECO:0000313" key="3">
    <source>
        <dbReference type="EMBL" id="KZB62108.1"/>
    </source>
</evidence>
<dbReference type="RefSeq" id="WP_062952687.1">
    <property type="nucleotide sequence ID" value="NZ_LPVY01000021.1"/>
</dbReference>
<dbReference type="InterPro" id="IPR029058">
    <property type="entry name" value="AB_hydrolase_fold"/>
</dbReference>
<organism evidence="3 4">
    <name type="scientific">Thalassospira lucentensis</name>
    <dbReference type="NCBI Taxonomy" id="168935"/>
    <lineage>
        <taxon>Bacteria</taxon>
        <taxon>Pseudomonadati</taxon>
        <taxon>Pseudomonadota</taxon>
        <taxon>Alphaproteobacteria</taxon>
        <taxon>Rhodospirillales</taxon>
        <taxon>Thalassospiraceae</taxon>
        <taxon>Thalassospira</taxon>
    </lineage>
</organism>
<dbReference type="GO" id="GO:0016787">
    <property type="term" value="F:hydrolase activity"/>
    <property type="evidence" value="ECO:0007669"/>
    <property type="project" value="UniProtKB-KW"/>
</dbReference>
<evidence type="ECO:0000259" key="2">
    <source>
        <dbReference type="Pfam" id="PF00561"/>
    </source>
</evidence>
<keyword evidence="1 3" id="KW-0378">Hydrolase</keyword>
<accession>A0A154L278</accession>
<evidence type="ECO:0000313" key="4">
    <source>
        <dbReference type="Proteomes" id="UP000076335"/>
    </source>
</evidence>
<name>A0A154L278_9PROT</name>
<comment type="caution">
    <text evidence="3">The sequence shown here is derived from an EMBL/GenBank/DDBJ whole genome shotgun (WGS) entry which is preliminary data.</text>
</comment>
<evidence type="ECO:0000256" key="1">
    <source>
        <dbReference type="ARBA" id="ARBA00022801"/>
    </source>
</evidence>
<dbReference type="Gene3D" id="3.40.50.1820">
    <property type="entry name" value="alpha/beta hydrolase"/>
    <property type="match status" value="1"/>
</dbReference>
<dbReference type="PRINTS" id="PR00412">
    <property type="entry name" value="EPOXHYDRLASE"/>
</dbReference>
<dbReference type="SUPFAM" id="SSF53474">
    <property type="entry name" value="alpha/beta-Hydrolases"/>
    <property type="match status" value="1"/>
</dbReference>
<dbReference type="InterPro" id="IPR000639">
    <property type="entry name" value="Epox_hydrolase-like"/>
</dbReference>
<reference evidence="3 4" key="1">
    <citation type="submission" date="2015-12" db="EMBL/GenBank/DDBJ databases">
        <title>Genome sequence of Thalassospira lucentensis MCCC 1A02072.</title>
        <authorList>
            <person name="Lu L."/>
            <person name="Lai Q."/>
            <person name="Shao Z."/>
            <person name="Qian P."/>
        </authorList>
    </citation>
    <scope>NUCLEOTIDE SEQUENCE [LARGE SCALE GENOMIC DNA]</scope>
    <source>
        <strain evidence="3 4">MCCC 1A02072</strain>
    </source>
</reference>
<feature type="domain" description="AB hydrolase-1" evidence="2">
    <location>
        <begin position="39"/>
        <end position="287"/>
    </location>
</feature>
<dbReference type="EMBL" id="LPVY01000021">
    <property type="protein sequence ID" value="KZB62108.1"/>
    <property type="molecule type" value="Genomic_DNA"/>
</dbReference>
<gene>
    <name evidence="3" type="ORF">AUP42_03880</name>
</gene>
<dbReference type="OrthoDB" id="9812774at2"/>
<dbReference type="PANTHER" id="PTHR43329">
    <property type="entry name" value="EPOXIDE HYDROLASE"/>
    <property type="match status" value="1"/>
</dbReference>
<sequence length="303" mass="33610">MDLLTDKTASMSFFPGFRRLDVTVDDVRFAGVIGGNGAPLLLLHGYPQTHIAWRKIAHDLARSWTLIIPDLPGYGASQIGTTKPRWTKQRVARSLTALMQHLGYQKFAVVGHDRGARAGFRLALDYPDLVTAFSSLAVVPVLDAMSAVDHQFAARNFHWFFLSQPAGLPEKLLAAAPDAFIEHSLATMANGLDNIEPQALAIYREAFRNPKVRHAICEDYRAAMNEDTDLDRIDRTSGKKLLCPVQVLWPTSDPRNTAKPQIEIWSQWANDVTGMTIHAGHLLPEESPQAVIAALRSFLPIRV</sequence>
<dbReference type="Pfam" id="PF00561">
    <property type="entry name" value="Abhydrolase_1"/>
    <property type="match status" value="1"/>
</dbReference>
<dbReference type="Proteomes" id="UP000076335">
    <property type="component" value="Unassembled WGS sequence"/>
</dbReference>
<protein>
    <submittedName>
        <fullName evidence="3">Hydrolase</fullName>
    </submittedName>
</protein>
<proteinExistence type="predicted"/>